<evidence type="ECO:0000313" key="4">
    <source>
        <dbReference type="Proteomes" id="UP000823632"/>
    </source>
</evidence>
<reference evidence="3" key="2">
    <citation type="journal article" date="2021" name="PeerJ">
        <title>Extensive microbial diversity within the chicken gut microbiome revealed by metagenomics and culture.</title>
        <authorList>
            <person name="Gilroy R."/>
            <person name="Ravi A."/>
            <person name="Getino M."/>
            <person name="Pursley I."/>
            <person name="Horton D.L."/>
            <person name="Alikhan N.F."/>
            <person name="Baker D."/>
            <person name="Gharbi K."/>
            <person name="Hall N."/>
            <person name="Watson M."/>
            <person name="Adriaenssens E.M."/>
            <person name="Foster-Nyarko E."/>
            <person name="Jarju S."/>
            <person name="Secka A."/>
            <person name="Antonio M."/>
            <person name="Oren A."/>
            <person name="Chaudhuri R.R."/>
            <person name="La Ragione R."/>
            <person name="Hildebrand F."/>
            <person name="Pallen M.J."/>
        </authorList>
    </citation>
    <scope>NUCLEOTIDE SEQUENCE</scope>
    <source>
        <strain evidence="3">10192</strain>
    </source>
</reference>
<gene>
    <name evidence="3" type="ORF">IAC76_02590</name>
</gene>
<organism evidence="3 4">
    <name type="scientific">Candidatus Scatousia excrementipullorum</name>
    <dbReference type="NCBI Taxonomy" id="2840936"/>
    <lineage>
        <taxon>Bacteria</taxon>
        <taxon>Candidatus Scatousia</taxon>
    </lineage>
</organism>
<dbReference type="AlphaFoldDB" id="A0A9D9H0A2"/>
<reference evidence="3" key="1">
    <citation type="submission" date="2020-10" db="EMBL/GenBank/DDBJ databases">
        <authorList>
            <person name="Gilroy R."/>
        </authorList>
    </citation>
    <scope>NUCLEOTIDE SEQUENCE</scope>
    <source>
        <strain evidence="3">10192</strain>
    </source>
</reference>
<protein>
    <submittedName>
        <fullName evidence="3">Uncharacterized protein</fullName>
    </submittedName>
</protein>
<comment type="caution">
    <text evidence="3">The sequence shown here is derived from an EMBL/GenBank/DDBJ whole genome shotgun (WGS) entry which is preliminary data.</text>
</comment>
<proteinExistence type="predicted"/>
<feature type="region of interest" description="Disordered" evidence="1">
    <location>
        <begin position="192"/>
        <end position="235"/>
    </location>
</feature>
<evidence type="ECO:0000256" key="2">
    <source>
        <dbReference type="SAM" id="SignalP"/>
    </source>
</evidence>
<feature type="chain" id="PRO_5039264733" evidence="2">
    <location>
        <begin position="23"/>
        <end position="235"/>
    </location>
</feature>
<sequence>MKKVLFKLFLSIAICSFGVAVYAETMQVMALSDFSTENPSEYIEVQIYNDVMLDENLSLRSGYRMKAKVVDVVSPKRLKRDAKFSIIPVSYKDFSGVEHPIEKEHVGKYSPKFDIDKGQLAKDAALAVGNHFVKGLSLGYHAVEGAVKNEEGNRLKSSVVSVYESTPLSYANNGEEIVIKKNDFFSFKFKKDKNNKDKDDSEDTLTKTNKHSDSVQEDLIMPEIPAAQQQPFSDK</sequence>
<evidence type="ECO:0000313" key="3">
    <source>
        <dbReference type="EMBL" id="MBO8430253.1"/>
    </source>
</evidence>
<accession>A0A9D9H0A2</accession>
<dbReference type="Proteomes" id="UP000823632">
    <property type="component" value="Unassembled WGS sequence"/>
</dbReference>
<feature type="signal peptide" evidence="2">
    <location>
        <begin position="1"/>
        <end position="22"/>
    </location>
</feature>
<dbReference type="EMBL" id="JADIND010000054">
    <property type="protein sequence ID" value="MBO8430253.1"/>
    <property type="molecule type" value="Genomic_DNA"/>
</dbReference>
<name>A0A9D9H0A2_9BACT</name>
<keyword evidence="2" id="KW-0732">Signal</keyword>
<evidence type="ECO:0000256" key="1">
    <source>
        <dbReference type="SAM" id="MobiDB-lite"/>
    </source>
</evidence>